<organism evidence="2 3">
    <name type="scientific">Pseudonocardia ammonioxydans</name>
    <dbReference type="NCBI Taxonomy" id="260086"/>
    <lineage>
        <taxon>Bacteria</taxon>
        <taxon>Bacillati</taxon>
        <taxon>Actinomycetota</taxon>
        <taxon>Actinomycetes</taxon>
        <taxon>Pseudonocardiales</taxon>
        <taxon>Pseudonocardiaceae</taxon>
        <taxon>Pseudonocardia</taxon>
    </lineage>
</organism>
<protein>
    <submittedName>
        <fullName evidence="2">Uncharacterized protein</fullName>
    </submittedName>
</protein>
<sequence>MSATTVAAAEQPVTTGSRLAAVLRLNTVDLRGRVGGPWVILAAIFAVNFAIWWAIRVNVDDAGAGTTGAVSALFFIVGSTYLIAMTQVMPFALSLGLTRRHFYGGVSLLLAVETLFHALVLTALLGIERATDGWGIRMDFFSMSFIPEQNVLLQVLTYWGPLLTIGLVFLAVGAVFRRWGQFGVWTVMIGLVLVLGAITFVLTWQNAWPAFGSFFVETPIPVLMFGYPMILAAVAVVGGYLVVRRARV</sequence>
<feature type="transmembrane region" description="Helical" evidence="1">
    <location>
        <begin position="182"/>
        <end position="204"/>
    </location>
</feature>
<feature type="transmembrane region" description="Helical" evidence="1">
    <location>
        <begin position="34"/>
        <end position="55"/>
    </location>
</feature>
<reference evidence="2 3" key="1">
    <citation type="submission" date="2016-10" db="EMBL/GenBank/DDBJ databases">
        <authorList>
            <person name="de Groot N.N."/>
        </authorList>
    </citation>
    <scope>NUCLEOTIDE SEQUENCE [LARGE SCALE GENOMIC DNA]</scope>
    <source>
        <strain evidence="2 3">CGMCC 4.1877</strain>
    </source>
</reference>
<keyword evidence="1" id="KW-0472">Membrane</keyword>
<feature type="transmembrane region" description="Helical" evidence="1">
    <location>
        <begin position="151"/>
        <end position="175"/>
    </location>
</feature>
<keyword evidence="1" id="KW-0812">Transmembrane</keyword>
<feature type="transmembrane region" description="Helical" evidence="1">
    <location>
        <begin position="67"/>
        <end position="93"/>
    </location>
</feature>
<accession>A0A1I5DPQ0</accession>
<feature type="transmembrane region" description="Helical" evidence="1">
    <location>
        <begin position="224"/>
        <end position="243"/>
    </location>
</feature>
<dbReference type="STRING" id="260086.SAMN05216207_102716"/>
<evidence type="ECO:0000313" key="2">
    <source>
        <dbReference type="EMBL" id="SFO01127.1"/>
    </source>
</evidence>
<name>A0A1I5DPQ0_PSUAM</name>
<dbReference type="AlphaFoldDB" id="A0A1I5DPQ0"/>
<keyword evidence="3" id="KW-1185">Reference proteome</keyword>
<dbReference type="Proteomes" id="UP000199614">
    <property type="component" value="Unassembled WGS sequence"/>
</dbReference>
<gene>
    <name evidence="2" type="ORF">SAMN05216207_102716</name>
</gene>
<dbReference type="OrthoDB" id="3209791at2"/>
<dbReference type="RefSeq" id="WP_093348968.1">
    <property type="nucleotide sequence ID" value="NZ_FOUY01000027.1"/>
</dbReference>
<keyword evidence="1" id="KW-1133">Transmembrane helix</keyword>
<feature type="transmembrane region" description="Helical" evidence="1">
    <location>
        <begin position="105"/>
        <end position="127"/>
    </location>
</feature>
<evidence type="ECO:0000256" key="1">
    <source>
        <dbReference type="SAM" id="Phobius"/>
    </source>
</evidence>
<proteinExistence type="predicted"/>
<evidence type="ECO:0000313" key="3">
    <source>
        <dbReference type="Proteomes" id="UP000199614"/>
    </source>
</evidence>
<dbReference type="EMBL" id="FOUY01000027">
    <property type="protein sequence ID" value="SFO01127.1"/>
    <property type="molecule type" value="Genomic_DNA"/>
</dbReference>